<gene>
    <name evidence="2" type="ORF">CF165_40425</name>
</gene>
<reference evidence="3" key="1">
    <citation type="submission" date="2017-07" db="EMBL/GenBank/DDBJ databases">
        <title>Comparative genome mining reveals phylogenetic distribution patterns of secondary metabolites in Amycolatopsis.</title>
        <authorList>
            <person name="Adamek M."/>
            <person name="Alanjary M."/>
            <person name="Sales-Ortells H."/>
            <person name="Goodfellow M."/>
            <person name="Bull A.T."/>
            <person name="Kalinowski J."/>
            <person name="Ziemert N."/>
        </authorList>
    </citation>
    <scope>NUCLEOTIDE SEQUENCE [LARGE SCALE GENOMIC DNA]</scope>
    <source>
        <strain evidence="3">H5</strain>
    </source>
</reference>
<dbReference type="Pfam" id="PF14885">
    <property type="entry name" value="GHL15"/>
    <property type="match status" value="1"/>
</dbReference>
<dbReference type="Proteomes" id="UP000215199">
    <property type="component" value="Unassembled WGS sequence"/>
</dbReference>
<comment type="caution">
    <text evidence="2">The sequence shown here is derived from an EMBL/GenBank/DDBJ whole genome shotgun (WGS) entry which is preliminary data.</text>
</comment>
<dbReference type="PROSITE" id="PS51257">
    <property type="entry name" value="PROKAR_LIPOPROTEIN"/>
    <property type="match status" value="1"/>
</dbReference>
<sequence length="432" mass="46486">MPKATLIREHPVARLTAVLVLLAGCLTGCVTSSAQEVSVSAPPPKPLAPCAWWYGIGRAPTADEIVQAARRYEVVVLNADQSAAMRRLHQLNPQVKVLVYKDLSSTRNYPGAVDGGHDAAFLPSGIGYVAAQQNHPDWFAVDVKGRRIEWQGFPRHWQMTVWDPDYQQAWTDAVVGEVTREGWDGVLADNDFNTLSFYSSAVLAGTANVAETDRKLRDGLDAFLSLAGDAFSKANKLLVPNVSETHLVPGRWTAHSRFGGAMEENFGFREDRGSGGLLTFRGNEFQELRAQAALGESLLLLVTRTHDAREERTGYASAALLAGPRTCWTRATTDDYRNPEWSALQDSGLGEAVDAAGRLPNGVWTRTFTHGWIAVNTTASTQTVTPPEGLVTPGAPTPPPSTTPAATPTPTPAPITLAAADAMILVDPPTSP</sequence>
<dbReference type="RefSeq" id="WP_093952868.1">
    <property type="nucleotide sequence ID" value="NZ_NMUL01000053.1"/>
</dbReference>
<evidence type="ECO:0000313" key="3">
    <source>
        <dbReference type="Proteomes" id="UP000215199"/>
    </source>
</evidence>
<accession>A0A229SPP5</accession>
<protein>
    <recommendedName>
        <fullName evidence="4">Glycoside-hydrolase family GH114 TIM-barrel domain-containing protein</fullName>
    </recommendedName>
</protein>
<keyword evidence="3" id="KW-1185">Reference proteome</keyword>
<dbReference type="AlphaFoldDB" id="A0A229SPP5"/>
<dbReference type="OrthoDB" id="3248299at2"/>
<evidence type="ECO:0000256" key="1">
    <source>
        <dbReference type="SAM" id="MobiDB-lite"/>
    </source>
</evidence>
<organism evidence="2 3">
    <name type="scientific">Amycolatopsis vastitatis</name>
    <dbReference type="NCBI Taxonomy" id="1905142"/>
    <lineage>
        <taxon>Bacteria</taxon>
        <taxon>Bacillati</taxon>
        <taxon>Actinomycetota</taxon>
        <taxon>Actinomycetes</taxon>
        <taxon>Pseudonocardiales</taxon>
        <taxon>Pseudonocardiaceae</taxon>
        <taxon>Amycolatopsis</taxon>
    </lineage>
</organism>
<feature type="region of interest" description="Disordered" evidence="1">
    <location>
        <begin position="381"/>
        <end position="413"/>
    </location>
</feature>
<evidence type="ECO:0000313" key="2">
    <source>
        <dbReference type="EMBL" id="OXM60856.1"/>
    </source>
</evidence>
<evidence type="ECO:0008006" key="4">
    <source>
        <dbReference type="Google" id="ProtNLM"/>
    </source>
</evidence>
<dbReference type="InterPro" id="IPR029455">
    <property type="entry name" value="GHL15"/>
</dbReference>
<proteinExistence type="predicted"/>
<name>A0A229SPP5_9PSEU</name>
<feature type="compositionally biased region" description="Pro residues" evidence="1">
    <location>
        <begin position="395"/>
        <end position="413"/>
    </location>
</feature>
<dbReference type="EMBL" id="NMUL01000053">
    <property type="protein sequence ID" value="OXM60856.1"/>
    <property type="molecule type" value="Genomic_DNA"/>
</dbReference>